<accession>A0ABW5KF29</accession>
<reference evidence="2" key="1">
    <citation type="journal article" date="2019" name="Int. J. Syst. Evol. Microbiol.">
        <title>The Global Catalogue of Microorganisms (GCM) 10K type strain sequencing project: providing services to taxonomists for standard genome sequencing and annotation.</title>
        <authorList>
            <consortium name="The Broad Institute Genomics Platform"/>
            <consortium name="The Broad Institute Genome Sequencing Center for Infectious Disease"/>
            <person name="Wu L."/>
            <person name="Ma J."/>
        </authorList>
    </citation>
    <scope>NUCLEOTIDE SEQUENCE [LARGE SCALE GENOMIC DNA]</scope>
    <source>
        <strain evidence="2">KCTC 42662</strain>
    </source>
</reference>
<feature type="non-terminal residue" evidence="1">
    <location>
        <position position="1"/>
    </location>
</feature>
<protein>
    <submittedName>
        <fullName evidence="1">Uncharacterized protein</fullName>
    </submittedName>
</protein>
<dbReference type="RefSeq" id="WP_380900587.1">
    <property type="nucleotide sequence ID" value="NZ_JBHULR010000002.1"/>
</dbReference>
<proteinExistence type="predicted"/>
<sequence>KPSQIRHKGFRYNGRLLIFEKTDFLIRVPKPSFQNILFQFGQAFKNKVYNSLHPLYGAIGLKFHSTNSNFKSI</sequence>
<dbReference type="Proteomes" id="UP001597545">
    <property type="component" value="Unassembled WGS sequence"/>
</dbReference>
<evidence type="ECO:0000313" key="2">
    <source>
        <dbReference type="Proteomes" id="UP001597545"/>
    </source>
</evidence>
<comment type="caution">
    <text evidence="1">The sequence shown here is derived from an EMBL/GenBank/DDBJ whole genome shotgun (WGS) entry which is preliminary data.</text>
</comment>
<dbReference type="EMBL" id="JBHULR010000002">
    <property type="protein sequence ID" value="MFD2546620.1"/>
    <property type="molecule type" value="Genomic_DNA"/>
</dbReference>
<keyword evidence="2" id="KW-1185">Reference proteome</keyword>
<gene>
    <name evidence="1" type="ORF">ACFSR5_03055</name>
</gene>
<evidence type="ECO:0000313" key="1">
    <source>
        <dbReference type="EMBL" id="MFD2546620.1"/>
    </source>
</evidence>
<name>A0ABW5KF29_9SPHI</name>
<organism evidence="1 2">
    <name type="scientific">Sphingobacterium suaedae</name>
    <dbReference type="NCBI Taxonomy" id="1686402"/>
    <lineage>
        <taxon>Bacteria</taxon>
        <taxon>Pseudomonadati</taxon>
        <taxon>Bacteroidota</taxon>
        <taxon>Sphingobacteriia</taxon>
        <taxon>Sphingobacteriales</taxon>
        <taxon>Sphingobacteriaceae</taxon>
        <taxon>Sphingobacterium</taxon>
    </lineage>
</organism>